<evidence type="ECO:0000313" key="2">
    <source>
        <dbReference type="EMBL" id="OGE56028.1"/>
    </source>
</evidence>
<reference evidence="2 3" key="1">
    <citation type="journal article" date="2016" name="Sci. Rep.">
        <title>Penicillium arizonense, a new, genome sequenced fungal species, reveals a high chemical diversity in secreted metabolites.</title>
        <authorList>
            <person name="Grijseels S."/>
            <person name="Nielsen J.C."/>
            <person name="Randelovic M."/>
            <person name="Nielsen J."/>
            <person name="Nielsen K.F."/>
            <person name="Workman M."/>
            <person name="Frisvad J.C."/>
        </authorList>
    </citation>
    <scope>NUCLEOTIDE SEQUENCE [LARGE SCALE GENOMIC DNA]</scope>
    <source>
        <strain evidence="2 3">CBS 141311</strain>
    </source>
</reference>
<dbReference type="Proteomes" id="UP000177622">
    <property type="component" value="Unassembled WGS sequence"/>
</dbReference>
<dbReference type="RefSeq" id="XP_022491457.1">
    <property type="nucleotide sequence ID" value="XM_022628593.1"/>
</dbReference>
<gene>
    <name evidence="2" type="ORF">PENARI_c003G08530</name>
</gene>
<dbReference type="EMBL" id="LXJU01000003">
    <property type="protein sequence ID" value="OGE56028.1"/>
    <property type="molecule type" value="Genomic_DNA"/>
</dbReference>
<protein>
    <submittedName>
        <fullName evidence="2">Uncharacterized protein</fullName>
    </submittedName>
</protein>
<proteinExistence type="predicted"/>
<evidence type="ECO:0000256" key="1">
    <source>
        <dbReference type="SAM" id="MobiDB-lite"/>
    </source>
</evidence>
<dbReference type="OrthoDB" id="10479896at2759"/>
<accession>A0A1F5LS41</accession>
<name>A0A1F5LS41_PENAI</name>
<dbReference type="AlphaFoldDB" id="A0A1F5LS41"/>
<dbReference type="GeneID" id="34573327"/>
<organism evidence="2 3">
    <name type="scientific">Penicillium arizonense</name>
    <dbReference type="NCBI Taxonomy" id="1835702"/>
    <lineage>
        <taxon>Eukaryota</taxon>
        <taxon>Fungi</taxon>
        <taxon>Dikarya</taxon>
        <taxon>Ascomycota</taxon>
        <taxon>Pezizomycotina</taxon>
        <taxon>Eurotiomycetes</taxon>
        <taxon>Eurotiomycetidae</taxon>
        <taxon>Eurotiales</taxon>
        <taxon>Aspergillaceae</taxon>
        <taxon>Penicillium</taxon>
    </lineage>
</organism>
<feature type="region of interest" description="Disordered" evidence="1">
    <location>
        <begin position="72"/>
        <end position="104"/>
    </location>
</feature>
<keyword evidence="3" id="KW-1185">Reference proteome</keyword>
<comment type="caution">
    <text evidence="2">The sequence shown here is derived from an EMBL/GenBank/DDBJ whole genome shotgun (WGS) entry which is preliminary data.</text>
</comment>
<sequence length="149" mass="16114">MDRVISAETTTFAKAAIPIPESGTLETFIVPLVLEITRINVVEVFVGYLALASQYRHVLHLQMKTKNSDINPAQAVGKASDDPQSLAFAERSGKSPRNDAVNSTPKSKTAILLAFIAFNRPANIRGCGAPQGSNFLRTPTLCFVSFTFS</sequence>
<evidence type="ECO:0000313" key="3">
    <source>
        <dbReference type="Proteomes" id="UP000177622"/>
    </source>
</evidence>